<keyword evidence="3" id="KW-1185">Reference proteome</keyword>
<proteinExistence type="predicted"/>
<evidence type="ECO:0008006" key="4">
    <source>
        <dbReference type="Google" id="ProtNLM"/>
    </source>
</evidence>
<dbReference type="RefSeq" id="WP_234859765.1">
    <property type="nucleotide sequence ID" value="NZ_JAKEVZ010000001.1"/>
</dbReference>
<organism evidence="2 3">
    <name type="scientific">Mariniradius sediminis</name>
    <dbReference type="NCBI Taxonomy" id="2909237"/>
    <lineage>
        <taxon>Bacteria</taxon>
        <taxon>Pseudomonadati</taxon>
        <taxon>Bacteroidota</taxon>
        <taxon>Cytophagia</taxon>
        <taxon>Cytophagales</taxon>
        <taxon>Cyclobacteriaceae</taxon>
        <taxon>Mariniradius</taxon>
    </lineage>
</organism>
<keyword evidence="1" id="KW-0732">Signal</keyword>
<dbReference type="Proteomes" id="UP001201449">
    <property type="component" value="Unassembled WGS sequence"/>
</dbReference>
<evidence type="ECO:0000313" key="3">
    <source>
        <dbReference type="Proteomes" id="UP001201449"/>
    </source>
</evidence>
<accession>A0ABS9BND9</accession>
<evidence type="ECO:0000313" key="2">
    <source>
        <dbReference type="EMBL" id="MCF1749576.1"/>
    </source>
</evidence>
<name>A0ABS9BND9_9BACT</name>
<feature type="chain" id="PRO_5045445293" description="DUF2490 domain-containing protein" evidence="1">
    <location>
        <begin position="20"/>
        <end position="206"/>
    </location>
</feature>
<gene>
    <name evidence="2" type="ORF">L0U89_00720</name>
</gene>
<dbReference type="EMBL" id="JAKEVZ010000001">
    <property type="protein sequence ID" value="MCF1749576.1"/>
    <property type="molecule type" value="Genomic_DNA"/>
</dbReference>
<comment type="caution">
    <text evidence="2">The sequence shown here is derived from an EMBL/GenBank/DDBJ whole genome shotgun (WGS) entry which is preliminary data.</text>
</comment>
<protein>
    <recommendedName>
        <fullName evidence="4">DUF2490 domain-containing protein</fullName>
    </recommendedName>
</protein>
<evidence type="ECO:0000256" key="1">
    <source>
        <dbReference type="SAM" id="SignalP"/>
    </source>
</evidence>
<reference evidence="2 3" key="1">
    <citation type="submission" date="2022-01" db="EMBL/GenBank/DDBJ databases">
        <title>Mariniradius saccharolyticus sp. nov., isolated from sediment of a river.</title>
        <authorList>
            <person name="Liu H."/>
        </authorList>
    </citation>
    <scope>NUCLEOTIDE SEQUENCE [LARGE SCALE GENOMIC DNA]</scope>
    <source>
        <strain evidence="2 3">RY-2</strain>
    </source>
</reference>
<feature type="signal peptide" evidence="1">
    <location>
        <begin position="1"/>
        <end position="19"/>
    </location>
</feature>
<sequence>MIRWVVVLVGVFAVAAVNAQTATIEAMLGKQNFFYQHTISKSMGSSRFGFMHTSSLHAFYEGEEMNELMSQSYITYSLTDFVKLGLGTFYASKPGISPSASLQFRYANRDFRAFLVPRVDLQKSGSVEMMLLLEYTPAIAEGVRLYSRAQLMTNYGPNHHNRSFQNFRAGMLLGKTAAGIALNIDERGSEVSTLYNLGVFLRHELN</sequence>